<evidence type="ECO:0000256" key="1">
    <source>
        <dbReference type="ARBA" id="ARBA00001966"/>
    </source>
</evidence>
<gene>
    <name evidence="7" type="ORF">WMO46_15440</name>
</gene>
<sequence>MAGKKDIVVREYPQQHYKTIFNQKTGFFVRIEDRGYEEPFWCETGPELLDVSITNYCERRCKFCYRDSSLMGQHMRMNDMEKVVKEAAQLGVLQIALGGGNPNQHPHFTSILKLIRDYNIIPSFTTNGDYLTDDILDAIKRYCGAIAISAYPPFDDSFATKIKTVARYIKTNLHFILKSDTIDIANQWLTNPPDFLENINAIIFLNYKPIKPITDLRIKDSNKIVTFFQNVQNCKSLKIGFDSCSVAGIVHNMEVDNVFIESCEAARFSAFISENMKMYPCSFMTNTVYYGDLRTESIGSIWKHNQYFINHRFQIKNHNCHSCKYATFCNGGCVYMPEINFCI</sequence>
<accession>A0ABV1H0Y4</accession>
<dbReference type="GeneID" id="78178855"/>
<dbReference type="PANTHER" id="PTHR11228">
    <property type="entry name" value="RADICAL SAM DOMAIN PROTEIN"/>
    <property type="match status" value="1"/>
</dbReference>
<dbReference type="InterPro" id="IPR023885">
    <property type="entry name" value="4Fe4S-binding_SPASM_dom"/>
</dbReference>
<name>A0ABV1H0Y4_9BACT</name>
<keyword evidence="3" id="KW-0479">Metal-binding</keyword>
<dbReference type="PROSITE" id="PS51918">
    <property type="entry name" value="RADICAL_SAM"/>
    <property type="match status" value="1"/>
</dbReference>
<evidence type="ECO:0000259" key="6">
    <source>
        <dbReference type="PROSITE" id="PS51918"/>
    </source>
</evidence>
<organism evidence="7 8">
    <name type="scientific">Alistipes intestinihominis</name>
    <dbReference type="NCBI Taxonomy" id="3133172"/>
    <lineage>
        <taxon>Bacteria</taxon>
        <taxon>Pseudomonadati</taxon>
        <taxon>Bacteroidota</taxon>
        <taxon>Bacteroidia</taxon>
        <taxon>Bacteroidales</taxon>
        <taxon>Rikenellaceae</taxon>
        <taxon>Alistipes</taxon>
    </lineage>
</organism>
<evidence type="ECO:0000256" key="2">
    <source>
        <dbReference type="ARBA" id="ARBA00022691"/>
    </source>
</evidence>
<evidence type="ECO:0000256" key="3">
    <source>
        <dbReference type="ARBA" id="ARBA00022723"/>
    </source>
</evidence>
<dbReference type="Proteomes" id="UP001460202">
    <property type="component" value="Unassembled WGS sequence"/>
</dbReference>
<reference evidence="7 8" key="1">
    <citation type="submission" date="2024-03" db="EMBL/GenBank/DDBJ databases">
        <title>Human intestinal bacterial collection.</title>
        <authorList>
            <person name="Pauvert C."/>
            <person name="Hitch T.C.A."/>
            <person name="Clavel T."/>
        </authorList>
    </citation>
    <scope>NUCLEOTIDE SEQUENCE [LARGE SCALE GENOMIC DNA]</scope>
    <source>
        <strain evidence="7 8">CLA-KB-H122</strain>
    </source>
</reference>
<dbReference type="EMBL" id="JBBMFL010000034">
    <property type="protein sequence ID" value="MEQ2546337.1"/>
    <property type="molecule type" value="Genomic_DNA"/>
</dbReference>
<dbReference type="CDD" id="cd01335">
    <property type="entry name" value="Radical_SAM"/>
    <property type="match status" value="1"/>
</dbReference>
<evidence type="ECO:0000256" key="5">
    <source>
        <dbReference type="ARBA" id="ARBA00023014"/>
    </source>
</evidence>
<proteinExistence type="predicted"/>
<comment type="cofactor">
    <cofactor evidence="1">
        <name>[4Fe-4S] cluster</name>
        <dbReference type="ChEBI" id="CHEBI:49883"/>
    </cofactor>
</comment>
<dbReference type="Gene3D" id="3.20.20.70">
    <property type="entry name" value="Aldolase class I"/>
    <property type="match status" value="1"/>
</dbReference>
<evidence type="ECO:0000256" key="4">
    <source>
        <dbReference type="ARBA" id="ARBA00023004"/>
    </source>
</evidence>
<dbReference type="InterPro" id="IPR007197">
    <property type="entry name" value="rSAM"/>
</dbReference>
<dbReference type="InterPro" id="IPR013785">
    <property type="entry name" value="Aldolase_TIM"/>
</dbReference>
<keyword evidence="2" id="KW-0949">S-adenosyl-L-methionine</keyword>
<keyword evidence="8" id="KW-1185">Reference proteome</keyword>
<dbReference type="InterPro" id="IPR050377">
    <property type="entry name" value="Radical_SAM_PqqE_MftC-like"/>
</dbReference>
<evidence type="ECO:0000313" key="8">
    <source>
        <dbReference type="Proteomes" id="UP001460202"/>
    </source>
</evidence>
<dbReference type="SUPFAM" id="SSF102114">
    <property type="entry name" value="Radical SAM enzymes"/>
    <property type="match status" value="1"/>
</dbReference>
<feature type="domain" description="Radical SAM core" evidence="6">
    <location>
        <begin position="43"/>
        <end position="242"/>
    </location>
</feature>
<dbReference type="Pfam" id="PF04055">
    <property type="entry name" value="Radical_SAM"/>
    <property type="match status" value="1"/>
</dbReference>
<keyword evidence="4" id="KW-0408">Iron</keyword>
<dbReference type="SFLD" id="SFLDG01067">
    <property type="entry name" value="SPASM/twitch_domain_containing"/>
    <property type="match status" value="1"/>
</dbReference>
<dbReference type="RefSeq" id="WP_242493085.1">
    <property type="nucleotide sequence ID" value="NZ_JBBMFL010000034.1"/>
</dbReference>
<evidence type="ECO:0000313" key="7">
    <source>
        <dbReference type="EMBL" id="MEQ2546337.1"/>
    </source>
</evidence>
<protein>
    <submittedName>
        <fullName evidence="7">Radical SAM/SPASM domain-containing protein</fullName>
    </submittedName>
</protein>
<dbReference type="PANTHER" id="PTHR11228:SF7">
    <property type="entry name" value="PQQA PEPTIDE CYCLASE"/>
    <property type="match status" value="1"/>
</dbReference>
<dbReference type="Pfam" id="PF13186">
    <property type="entry name" value="SPASM"/>
    <property type="match status" value="1"/>
</dbReference>
<dbReference type="InterPro" id="IPR058240">
    <property type="entry name" value="rSAM_sf"/>
</dbReference>
<keyword evidence="5" id="KW-0411">Iron-sulfur</keyword>
<comment type="caution">
    <text evidence="7">The sequence shown here is derived from an EMBL/GenBank/DDBJ whole genome shotgun (WGS) entry which is preliminary data.</text>
</comment>
<dbReference type="NCBIfam" id="TIGR04085">
    <property type="entry name" value="rSAM_more_4Fe4S"/>
    <property type="match status" value="1"/>
</dbReference>
<dbReference type="SFLD" id="SFLDS00029">
    <property type="entry name" value="Radical_SAM"/>
    <property type="match status" value="1"/>
</dbReference>